<keyword evidence="2" id="KW-0813">Transport</keyword>
<dbReference type="SUPFAM" id="SSF48371">
    <property type="entry name" value="ARM repeat"/>
    <property type="match status" value="1"/>
</dbReference>
<comment type="caution">
    <text evidence="5">The sequence shown here is derived from an EMBL/GenBank/DDBJ whole genome shotgun (WGS) entry which is preliminary data.</text>
</comment>
<dbReference type="Proteomes" id="UP001237642">
    <property type="component" value="Unassembled WGS sequence"/>
</dbReference>
<comment type="similarity">
    <text evidence="1">Belongs to the importin alpha family.</text>
</comment>
<protein>
    <submittedName>
        <fullName evidence="5">Uncharacterized protein</fullName>
    </submittedName>
</protein>
<evidence type="ECO:0000256" key="4">
    <source>
        <dbReference type="ARBA" id="ARBA00022927"/>
    </source>
</evidence>
<dbReference type="AlphaFoldDB" id="A0AAD8IYH4"/>
<organism evidence="5 6">
    <name type="scientific">Heracleum sosnowskyi</name>
    <dbReference type="NCBI Taxonomy" id="360622"/>
    <lineage>
        <taxon>Eukaryota</taxon>
        <taxon>Viridiplantae</taxon>
        <taxon>Streptophyta</taxon>
        <taxon>Embryophyta</taxon>
        <taxon>Tracheophyta</taxon>
        <taxon>Spermatophyta</taxon>
        <taxon>Magnoliopsida</taxon>
        <taxon>eudicotyledons</taxon>
        <taxon>Gunneridae</taxon>
        <taxon>Pentapetalae</taxon>
        <taxon>asterids</taxon>
        <taxon>campanulids</taxon>
        <taxon>Apiales</taxon>
        <taxon>Apiaceae</taxon>
        <taxon>Apioideae</taxon>
        <taxon>apioid superclade</taxon>
        <taxon>Tordylieae</taxon>
        <taxon>Tordyliinae</taxon>
        <taxon>Heracleum</taxon>
    </lineage>
</organism>
<reference evidence="5" key="2">
    <citation type="submission" date="2023-05" db="EMBL/GenBank/DDBJ databases">
        <authorList>
            <person name="Schelkunov M.I."/>
        </authorList>
    </citation>
    <scope>NUCLEOTIDE SEQUENCE</scope>
    <source>
        <strain evidence="5">Hsosn_3</strain>
        <tissue evidence="5">Leaf</tissue>
    </source>
</reference>
<dbReference type="Gene3D" id="1.25.10.10">
    <property type="entry name" value="Leucine-rich Repeat Variant"/>
    <property type="match status" value="1"/>
</dbReference>
<name>A0AAD8IYH4_9APIA</name>
<evidence type="ECO:0000313" key="5">
    <source>
        <dbReference type="EMBL" id="KAK1394340.1"/>
    </source>
</evidence>
<keyword evidence="4" id="KW-0653">Protein transport</keyword>
<keyword evidence="6" id="KW-1185">Reference proteome</keyword>
<proteinExistence type="inferred from homology"/>
<evidence type="ECO:0000313" key="6">
    <source>
        <dbReference type="Proteomes" id="UP001237642"/>
    </source>
</evidence>
<dbReference type="SMART" id="SM00185">
    <property type="entry name" value="ARM"/>
    <property type="match status" value="1"/>
</dbReference>
<keyword evidence="3" id="KW-0677">Repeat</keyword>
<dbReference type="InterPro" id="IPR016024">
    <property type="entry name" value="ARM-type_fold"/>
</dbReference>
<sequence>MTNLLRSKDVNLRLHALWLLRSIVLAFSSRPDIKIKPMIEETLESITCFINEYSPDCEVLCSADSVVYKVLSTGSITLAAICQVYPQLPSDKLKLALGAIRKLLRYGSIDIASSACEGFADLCDANKAVLAESDELHYVIQQLIILIESQDRGNIINALEALGSIVRWGSDDDVQVIIDKKGLWQLQCLLGEEEKYYVIDPCWILSNITARKEKHIQAVIEHKCIEPLVDVIKNHKLTEVKEEATWAIVNAIRGANNDQIKFFRDSVQPLWDSLKVFGDDPQIVCACLESLVKMQCMKVTCNGEMVNDAEFKKCLRRLHDGNVMFHLSALWENLDHVETDITFHPSTSIL</sequence>
<dbReference type="GO" id="GO:0015031">
    <property type="term" value="P:protein transport"/>
    <property type="evidence" value="ECO:0007669"/>
    <property type="project" value="UniProtKB-KW"/>
</dbReference>
<reference evidence="5" key="1">
    <citation type="submission" date="2023-02" db="EMBL/GenBank/DDBJ databases">
        <title>Genome of toxic invasive species Heracleum sosnowskyi carries increased number of genes despite the absence of recent whole-genome duplications.</title>
        <authorList>
            <person name="Schelkunov M."/>
            <person name="Shtratnikova V."/>
            <person name="Makarenko M."/>
            <person name="Klepikova A."/>
            <person name="Omelchenko D."/>
            <person name="Novikova G."/>
            <person name="Obukhova E."/>
            <person name="Bogdanov V."/>
            <person name="Penin A."/>
            <person name="Logacheva M."/>
        </authorList>
    </citation>
    <scope>NUCLEOTIDE SEQUENCE</scope>
    <source>
        <strain evidence="5">Hsosn_3</strain>
        <tissue evidence="5">Leaf</tissue>
    </source>
</reference>
<dbReference type="Pfam" id="PF00514">
    <property type="entry name" value="Arm"/>
    <property type="match status" value="1"/>
</dbReference>
<dbReference type="InterPro" id="IPR011989">
    <property type="entry name" value="ARM-like"/>
</dbReference>
<dbReference type="InterPro" id="IPR000225">
    <property type="entry name" value="Armadillo"/>
</dbReference>
<evidence type="ECO:0000256" key="1">
    <source>
        <dbReference type="ARBA" id="ARBA00010394"/>
    </source>
</evidence>
<gene>
    <name evidence="5" type="ORF">POM88_013396</name>
</gene>
<evidence type="ECO:0000256" key="3">
    <source>
        <dbReference type="ARBA" id="ARBA00022737"/>
    </source>
</evidence>
<dbReference type="EMBL" id="JAUIZM010000003">
    <property type="protein sequence ID" value="KAK1394340.1"/>
    <property type="molecule type" value="Genomic_DNA"/>
</dbReference>
<accession>A0AAD8IYH4</accession>
<dbReference type="PANTHER" id="PTHR23316">
    <property type="entry name" value="IMPORTIN ALPHA"/>
    <property type="match status" value="1"/>
</dbReference>
<evidence type="ECO:0000256" key="2">
    <source>
        <dbReference type="ARBA" id="ARBA00022448"/>
    </source>
</evidence>